<evidence type="ECO:0000313" key="2">
    <source>
        <dbReference type="Proteomes" id="UP000285405"/>
    </source>
</evidence>
<dbReference type="InterPro" id="IPR043472">
    <property type="entry name" value="Macro_dom-like"/>
</dbReference>
<dbReference type="SUPFAM" id="SSF52949">
    <property type="entry name" value="Macro domain-like"/>
    <property type="match status" value="1"/>
</dbReference>
<evidence type="ECO:0000313" key="1">
    <source>
        <dbReference type="EMBL" id="RKF61218.1"/>
    </source>
</evidence>
<dbReference type="Gene3D" id="3.40.220.10">
    <property type="entry name" value="Leucine Aminopeptidase, subunit E, domain 1"/>
    <property type="match status" value="1"/>
</dbReference>
<sequence>MVNVNSTEQLYNSISYDDFMHNNDQGVIFNFSIQQVNKDLFSDYFDETFHLVHCVSQDFEMNSGISIKFKNKYDHVNELKAQNKTKKLFIIYLITKSTFYEKSAYKPLFTTLKLLKIFCSTYNINKIAIPKITFESETLNWCTILNMIKYIF</sequence>
<dbReference type="EMBL" id="MCBR01015880">
    <property type="protein sequence ID" value="RKF61218.1"/>
    <property type="molecule type" value="Genomic_DNA"/>
</dbReference>
<reference evidence="1 2" key="1">
    <citation type="journal article" date="2018" name="BMC Genomics">
        <title>Comparative genome analyses reveal sequence features reflecting distinct modes of host-adaptation between dicot and monocot powdery mildew.</title>
        <authorList>
            <person name="Wu Y."/>
            <person name="Ma X."/>
            <person name="Pan Z."/>
            <person name="Kale S.D."/>
            <person name="Song Y."/>
            <person name="King H."/>
            <person name="Zhang Q."/>
            <person name="Presley C."/>
            <person name="Deng X."/>
            <person name="Wei C.I."/>
            <person name="Xiao S."/>
        </authorList>
    </citation>
    <scope>NUCLEOTIDE SEQUENCE [LARGE SCALE GENOMIC DNA]</scope>
    <source>
        <strain evidence="1">UCSC1</strain>
    </source>
</reference>
<comment type="caution">
    <text evidence="1">The sequence shown here is derived from an EMBL/GenBank/DDBJ whole genome shotgun (WGS) entry which is preliminary data.</text>
</comment>
<proteinExistence type="predicted"/>
<dbReference type="OrthoDB" id="2155246at2759"/>
<feature type="non-terminal residue" evidence="1">
    <location>
        <position position="152"/>
    </location>
</feature>
<dbReference type="PANTHER" id="PTHR12521:SF0">
    <property type="entry name" value="ADP-RIBOSE GLYCOHYDROLASE OARD1"/>
    <property type="match status" value="1"/>
</dbReference>
<dbReference type="AlphaFoldDB" id="A0A420HUT8"/>
<dbReference type="InterPro" id="IPR050892">
    <property type="entry name" value="ADP-ribose_metab_enzymes"/>
</dbReference>
<gene>
    <name evidence="1" type="ORF">GcC1_158023</name>
</gene>
<organism evidence="1 2">
    <name type="scientific">Golovinomyces cichoracearum</name>
    <dbReference type="NCBI Taxonomy" id="62708"/>
    <lineage>
        <taxon>Eukaryota</taxon>
        <taxon>Fungi</taxon>
        <taxon>Dikarya</taxon>
        <taxon>Ascomycota</taxon>
        <taxon>Pezizomycotina</taxon>
        <taxon>Leotiomycetes</taxon>
        <taxon>Erysiphales</taxon>
        <taxon>Erysiphaceae</taxon>
        <taxon>Golovinomyces</taxon>
    </lineage>
</organism>
<name>A0A420HUT8_9PEZI</name>
<dbReference type="Proteomes" id="UP000285405">
    <property type="component" value="Unassembled WGS sequence"/>
</dbReference>
<accession>A0A420HUT8</accession>
<protein>
    <submittedName>
        <fullName evidence="1">O-acetyl-ADP-ribose deacetylase 1</fullName>
    </submittedName>
</protein>
<dbReference type="GO" id="GO:0140291">
    <property type="term" value="P:peptidyl-glutamate ADP-deribosylation"/>
    <property type="evidence" value="ECO:0007669"/>
    <property type="project" value="TreeGrafter"/>
</dbReference>
<dbReference type="PANTHER" id="PTHR12521">
    <property type="entry name" value="PROTEIN C6ORF130"/>
    <property type="match status" value="1"/>
</dbReference>